<dbReference type="KEGG" id="gba:J421_4205"/>
<evidence type="ECO:0000313" key="2">
    <source>
        <dbReference type="EMBL" id="AHG91742.1"/>
    </source>
</evidence>
<evidence type="ECO:0000313" key="3">
    <source>
        <dbReference type="Proteomes" id="UP000019151"/>
    </source>
</evidence>
<reference evidence="2 3" key="1">
    <citation type="journal article" date="2014" name="Genome Announc.">
        <title>Genome Sequence and Methylome of Soil Bacterium Gemmatirosa kalamazoonensis KBS708T, a Member of the Rarely Cultivated Gemmatimonadetes Phylum.</title>
        <authorList>
            <person name="Debruyn J.M."/>
            <person name="Radosevich M."/>
            <person name="Wommack K.E."/>
            <person name="Polson S.W."/>
            <person name="Hauser L.J."/>
            <person name="Fawaz M.N."/>
            <person name="Korlach J."/>
            <person name="Tsai Y.C."/>
        </authorList>
    </citation>
    <scope>NUCLEOTIDE SEQUENCE [LARGE SCALE GENOMIC DNA]</scope>
    <source>
        <strain evidence="2 3">KBS708</strain>
    </source>
</reference>
<evidence type="ECO:0000256" key="1">
    <source>
        <dbReference type="SAM" id="Phobius"/>
    </source>
</evidence>
<protein>
    <submittedName>
        <fullName evidence="2">Uncharacterized protein</fullName>
    </submittedName>
</protein>
<feature type="transmembrane region" description="Helical" evidence="1">
    <location>
        <begin position="141"/>
        <end position="163"/>
    </location>
</feature>
<dbReference type="eggNOG" id="ENOG5033RA2">
    <property type="taxonomic scope" value="Bacteria"/>
</dbReference>
<feature type="transmembrane region" description="Helical" evidence="1">
    <location>
        <begin position="6"/>
        <end position="27"/>
    </location>
</feature>
<feature type="transmembrane region" description="Helical" evidence="1">
    <location>
        <begin position="175"/>
        <end position="193"/>
    </location>
</feature>
<dbReference type="STRING" id="861299.J421_4205"/>
<dbReference type="RefSeq" id="WP_025413180.1">
    <property type="nucleotide sequence ID" value="NZ_CP007128.1"/>
</dbReference>
<feature type="transmembrane region" description="Helical" evidence="1">
    <location>
        <begin position="99"/>
        <end position="121"/>
    </location>
</feature>
<dbReference type="Proteomes" id="UP000019151">
    <property type="component" value="Chromosome"/>
</dbReference>
<keyword evidence="1" id="KW-0812">Transmembrane</keyword>
<gene>
    <name evidence="2" type="ORF">J421_4205</name>
</gene>
<dbReference type="AlphaFoldDB" id="W0RMQ1"/>
<feature type="transmembrane region" description="Helical" evidence="1">
    <location>
        <begin position="39"/>
        <end position="59"/>
    </location>
</feature>
<keyword evidence="3" id="KW-1185">Reference proteome</keyword>
<keyword evidence="1" id="KW-0472">Membrane</keyword>
<dbReference type="InParanoid" id="W0RMQ1"/>
<dbReference type="OrthoDB" id="9774000at2"/>
<dbReference type="EMBL" id="CP007128">
    <property type="protein sequence ID" value="AHG91742.1"/>
    <property type="molecule type" value="Genomic_DNA"/>
</dbReference>
<keyword evidence="1" id="KW-1133">Transmembrane helix</keyword>
<sequence length="516" mass="55104">MRLPALPTLLFVAGTVLLLLWNIVYAGRIAQLRRAPRPLATLSALCGFLVAPALVARLASSTVLGGHAVAAVAWLWPLTTLMFVAQAAYATLRRYVTPLVGVPLLAYDVLVAGVALTQWVLRVGGPMPTPLVALTAAQASVLGTLVGRAALVVPFIVPVPIIVPAYPARSRTRRVARAALAAAAAFTAGVTLLELPRGFGVVGSYLPYSQERLSERPAGDFMIGVKLLPTLDGLPPAPAVRDAVPLSDTLDLDAVSLTLRPQALSLTALDSLSKLLEPLRRDSMVIVVAIGFDDTDRDALRDGPERFLARRMSAVDRVARALRPDVLLPAEAPYGAGTDAIGAQSVEFWRAYYTAAAARAHAVNRRIRVALAASRYDAADSALFAWASTRGSPVDVLGFFVRPSFSGGAGVDARLRAADRWMRLDAARPDAPTRPKPHWVFDVRAYPMAHGDASQERTVWHTLAWATAHPQVVGVIVAEPDDYLTMNGLRAASGRFRPAVTAMGRAARGLRETVTQ</sequence>
<proteinExistence type="predicted"/>
<dbReference type="PATRIC" id="fig|861299.3.peg.4262"/>
<organism evidence="2 3">
    <name type="scientific">Gemmatirosa kalamazoonensis</name>
    <dbReference type="NCBI Taxonomy" id="861299"/>
    <lineage>
        <taxon>Bacteria</taxon>
        <taxon>Pseudomonadati</taxon>
        <taxon>Gemmatimonadota</taxon>
        <taxon>Gemmatimonadia</taxon>
        <taxon>Gemmatimonadales</taxon>
        <taxon>Gemmatimonadaceae</taxon>
        <taxon>Gemmatirosa</taxon>
    </lineage>
</organism>
<dbReference type="HOGENOM" id="CLU_535019_0_0_0"/>
<name>W0RMQ1_9BACT</name>
<feature type="transmembrane region" description="Helical" evidence="1">
    <location>
        <begin position="71"/>
        <end position="92"/>
    </location>
</feature>
<accession>W0RMQ1</accession>